<evidence type="ECO:0000313" key="2">
    <source>
        <dbReference type="Proteomes" id="UP000655751"/>
    </source>
</evidence>
<gene>
    <name evidence="1" type="ORF">IT779_24500</name>
</gene>
<dbReference type="Proteomes" id="UP000655751">
    <property type="component" value="Unassembled WGS sequence"/>
</dbReference>
<accession>A0A931IG52</accession>
<name>A0A931IG52_9NOCA</name>
<protein>
    <submittedName>
        <fullName evidence="1">Uncharacterized protein</fullName>
    </submittedName>
</protein>
<comment type="caution">
    <text evidence="1">The sequence shown here is derived from an EMBL/GenBank/DDBJ whole genome shotgun (WGS) entry which is preliminary data.</text>
</comment>
<dbReference type="EMBL" id="JADMLG010000011">
    <property type="protein sequence ID" value="MBH0779432.1"/>
    <property type="molecule type" value="Genomic_DNA"/>
</dbReference>
<reference evidence="1" key="1">
    <citation type="submission" date="2020-11" db="EMBL/GenBank/DDBJ databases">
        <title>Nocardia NEAU-351.nov., a novel actinomycete isolated from the cow dung.</title>
        <authorList>
            <person name="Zhang X."/>
        </authorList>
    </citation>
    <scope>NUCLEOTIDE SEQUENCE</scope>
    <source>
        <strain evidence="1">NEAU-351</strain>
    </source>
</reference>
<dbReference type="AlphaFoldDB" id="A0A931IG52"/>
<evidence type="ECO:0000313" key="1">
    <source>
        <dbReference type="EMBL" id="MBH0779432.1"/>
    </source>
</evidence>
<keyword evidence="2" id="KW-1185">Reference proteome</keyword>
<organism evidence="1 2">
    <name type="scientific">Nocardia bovistercoris</name>
    <dbReference type="NCBI Taxonomy" id="2785916"/>
    <lineage>
        <taxon>Bacteria</taxon>
        <taxon>Bacillati</taxon>
        <taxon>Actinomycetota</taxon>
        <taxon>Actinomycetes</taxon>
        <taxon>Mycobacteriales</taxon>
        <taxon>Nocardiaceae</taxon>
        <taxon>Nocardia</taxon>
    </lineage>
</organism>
<proteinExistence type="predicted"/>
<sequence length="107" mass="12157">MTDFSVEVERLSKLSRAWSSGVRINLNGAADQIEDLKVSRVQMGLFQIPWSKYTETAKYIQDRLREGAQEATEIGKSLHIASGRYDEQDLERAKSTQNLSVDMDFSI</sequence>
<dbReference type="RefSeq" id="WP_196151756.1">
    <property type="nucleotide sequence ID" value="NZ_JADMLG010000011.1"/>
</dbReference>